<dbReference type="OrthoDB" id="1728340at2759"/>
<dbReference type="AlphaFoldDB" id="A0A6J5XYG9"/>
<proteinExistence type="predicted"/>
<evidence type="ECO:0000313" key="1">
    <source>
        <dbReference type="EMBL" id="CAB4316805.1"/>
    </source>
</evidence>
<keyword evidence="2" id="KW-1185">Reference proteome</keyword>
<gene>
    <name evidence="1" type="ORF">ORAREDHAP_LOCUS43086</name>
</gene>
<name>A0A6J5XYG9_PRUAR</name>
<organism evidence="1 2">
    <name type="scientific">Prunus armeniaca</name>
    <name type="common">Apricot</name>
    <name type="synonym">Armeniaca vulgaris</name>
    <dbReference type="NCBI Taxonomy" id="36596"/>
    <lineage>
        <taxon>Eukaryota</taxon>
        <taxon>Viridiplantae</taxon>
        <taxon>Streptophyta</taxon>
        <taxon>Embryophyta</taxon>
        <taxon>Tracheophyta</taxon>
        <taxon>Spermatophyta</taxon>
        <taxon>Magnoliopsida</taxon>
        <taxon>eudicotyledons</taxon>
        <taxon>Gunneridae</taxon>
        <taxon>Pentapetalae</taxon>
        <taxon>rosids</taxon>
        <taxon>fabids</taxon>
        <taxon>Rosales</taxon>
        <taxon>Rosaceae</taxon>
        <taxon>Amygdaloideae</taxon>
        <taxon>Amygdaleae</taxon>
        <taxon>Prunus</taxon>
    </lineage>
</organism>
<accession>A0A6J5XYG9</accession>
<protein>
    <submittedName>
        <fullName evidence="1">Uncharacterized protein</fullName>
    </submittedName>
</protein>
<evidence type="ECO:0000313" key="2">
    <source>
        <dbReference type="Proteomes" id="UP000507245"/>
    </source>
</evidence>
<dbReference type="EMBL" id="CAEKKB010000007">
    <property type="protein sequence ID" value="CAB4316805.1"/>
    <property type="molecule type" value="Genomic_DNA"/>
</dbReference>
<dbReference type="Proteomes" id="UP000507245">
    <property type="component" value="Unassembled WGS sequence"/>
</dbReference>
<reference evidence="2" key="1">
    <citation type="journal article" date="2020" name="Genome Biol.">
        <title>Gamete binning: chromosome-level and haplotype-resolved genome assembly enabled by high-throughput single-cell sequencing of gamete genomes.</title>
        <authorList>
            <person name="Campoy J.A."/>
            <person name="Sun H."/>
            <person name="Goel M."/>
            <person name="Jiao W.-B."/>
            <person name="Folz-Donahue K."/>
            <person name="Wang N."/>
            <person name="Rubio M."/>
            <person name="Liu C."/>
            <person name="Kukat C."/>
            <person name="Ruiz D."/>
            <person name="Huettel B."/>
            <person name="Schneeberger K."/>
        </authorList>
    </citation>
    <scope>NUCLEOTIDE SEQUENCE [LARGE SCALE GENOMIC DNA]</scope>
    <source>
        <strain evidence="2">cv. Rojo Pasion</strain>
    </source>
</reference>
<sequence>MGIGGAMVFNLYRGKEINMWSTHVDLLHTHGEPHTASHKSPQGKSDKEFPLSLLKHSSNVPDGINSICNFCPLRGEGLEAMEVGTYGFIFGNLDLRTCSDPNDMGCKEGRAILCFGFSACAACDGCTCRLFPP</sequence>